<sequence length="233" mass="25801">MTTGRKSRPDGQSSDHVFRRRGPLRRTLRYCGYVALVFAAVFCGGFLIFVDSVTNLEPPAAPAADAIVVLTGGYQRIDQAVELLERGAGKRLLISGAHPTTTAEQIRRTTNGPAKLFGCCVDVGYEAQDTIGNANETANWIRDNAYRTILVVTSNYHMPRSLLELRRINRDTAFIPYPVVNSDLKHTDWMFDPNALRTLLSEYGKFTIAYVRDITGWHGSTGLRDPELAPSAP</sequence>
<keyword evidence="1" id="KW-0472">Membrane</keyword>
<dbReference type="CDD" id="cd06259">
    <property type="entry name" value="YdcF-like"/>
    <property type="match status" value="1"/>
</dbReference>
<proteinExistence type="predicted"/>
<dbReference type="EMBL" id="JAGGJU010000010">
    <property type="protein sequence ID" value="MBP1852176.1"/>
    <property type="molecule type" value="Genomic_DNA"/>
</dbReference>
<keyword evidence="4" id="KW-1185">Reference proteome</keyword>
<name>A0ABS4E2J7_9HYPH</name>
<feature type="transmembrane region" description="Helical" evidence="1">
    <location>
        <begin position="30"/>
        <end position="50"/>
    </location>
</feature>
<gene>
    <name evidence="3" type="ORF">J2Z17_003631</name>
</gene>
<organism evidence="3 4">
    <name type="scientific">Rhizobium halophytocola</name>
    <dbReference type="NCBI Taxonomy" id="735519"/>
    <lineage>
        <taxon>Bacteria</taxon>
        <taxon>Pseudomonadati</taxon>
        <taxon>Pseudomonadota</taxon>
        <taxon>Alphaproteobacteria</taxon>
        <taxon>Hyphomicrobiales</taxon>
        <taxon>Rhizobiaceae</taxon>
        <taxon>Rhizobium/Agrobacterium group</taxon>
        <taxon>Rhizobium</taxon>
    </lineage>
</organism>
<dbReference type="InterPro" id="IPR003848">
    <property type="entry name" value="DUF218"/>
</dbReference>
<reference evidence="3 4" key="1">
    <citation type="submission" date="2021-03" db="EMBL/GenBank/DDBJ databases">
        <title>Genomic Encyclopedia of Type Strains, Phase IV (KMG-IV): sequencing the most valuable type-strain genomes for metagenomic binning, comparative biology and taxonomic classification.</title>
        <authorList>
            <person name="Goeker M."/>
        </authorList>
    </citation>
    <scope>NUCLEOTIDE SEQUENCE [LARGE SCALE GENOMIC DNA]</scope>
    <source>
        <strain evidence="3 4">DSM 21600</strain>
    </source>
</reference>
<dbReference type="Proteomes" id="UP000759443">
    <property type="component" value="Unassembled WGS sequence"/>
</dbReference>
<comment type="caution">
    <text evidence="3">The sequence shown here is derived from an EMBL/GenBank/DDBJ whole genome shotgun (WGS) entry which is preliminary data.</text>
</comment>
<accession>A0ABS4E2J7</accession>
<keyword evidence="1" id="KW-0812">Transmembrane</keyword>
<dbReference type="RefSeq" id="WP_209947019.1">
    <property type="nucleotide sequence ID" value="NZ_JAGGJU010000010.1"/>
</dbReference>
<dbReference type="PANTHER" id="PTHR30336:SF4">
    <property type="entry name" value="ENVELOPE BIOGENESIS FACTOR ELYC"/>
    <property type="match status" value="1"/>
</dbReference>
<feature type="domain" description="DUF218" evidence="2">
    <location>
        <begin position="65"/>
        <end position="199"/>
    </location>
</feature>
<evidence type="ECO:0000313" key="4">
    <source>
        <dbReference type="Proteomes" id="UP000759443"/>
    </source>
</evidence>
<evidence type="ECO:0000256" key="1">
    <source>
        <dbReference type="SAM" id="Phobius"/>
    </source>
</evidence>
<evidence type="ECO:0000259" key="2">
    <source>
        <dbReference type="Pfam" id="PF02698"/>
    </source>
</evidence>
<dbReference type="PANTHER" id="PTHR30336">
    <property type="entry name" value="INNER MEMBRANE PROTEIN, PROBABLE PERMEASE"/>
    <property type="match status" value="1"/>
</dbReference>
<evidence type="ECO:0000313" key="3">
    <source>
        <dbReference type="EMBL" id="MBP1852176.1"/>
    </source>
</evidence>
<keyword evidence="1" id="KW-1133">Transmembrane helix</keyword>
<dbReference type="InterPro" id="IPR051599">
    <property type="entry name" value="Cell_Envelope_Assoc"/>
</dbReference>
<dbReference type="Pfam" id="PF02698">
    <property type="entry name" value="DUF218"/>
    <property type="match status" value="1"/>
</dbReference>
<protein>
    <submittedName>
        <fullName evidence="3">Uncharacterized SAM-binding protein YcdF (DUF218 family)</fullName>
    </submittedName>
</protein>